<reference evidence="2" key="1">
    <citation type="submission" date="2019-08" db="EMBL/GenBank/DDBJ databases">
        <authorList>
            <person name="Kucharzyk K."/>
            <person name="Murdoch R.W."/>
            <person name="Higgins S."/>
            <person name="Loffler F."/>
        </authorList>
    </citation>
    <scope>NUCLEOTIDE SEQUENCE</scope>
</reference>
<organism evidence="2">
    <name type="scientific">bioreactor metagenome</name>
    <dbReference type="NCBI Taxonomy" id="1076179"/>
    <lineage>
        <taxon>unclassified sequences</taxon>
        <taxon>metagenomes</taxon>
        <taxon>ecological metagenomes</taxon>
    </lineage>
</organism>
<dbReference type="GO" id="GO:0016627">
    <property type="term" value="F:oxidoreductase activity, acting on the CH-CH group of donors"/>
    <property type="evidence" value="ECO:0007669"/>
    <property type="project" value="TreeGrafter"/>
</dbReference>
<dbReference type="InterPro" id="IPR012349">
    <property type="entry name" value="Split_barrel_FMN-bd"/>
</dbReference>
<dbReference type="PANTHER" id="PTHR35176">
    <property type="entry name" value="HEME OXYGENASE HI_0854-RELATED"/>
    <property type="match status" value="1"/>
</dbReference>
<protein>
    <recommendedName>
        <fullName evidence="3">Pyridoxamine 5'-phosphate oxidase putative domain-containing protein</fullName>
    </recommendedName>
</protein>
<accession>A0A645CD38</accession>
<dbReference type="PANTHER" id="PTHR35176:SF11">
    <property type="entry name" value="PYRIDOXAMINE 5'-PHOSPHATE OXIDASE FAMILY PROTEIN"/>
    <property type="match status" value="1"/>
</dbReference>
<dbReference type="InterPro" id="IPR052019">
    <property type="entry name" value="F420H2_bilvrd_red/Heme_oxyg"/>
</dbReference>
<dbReference type="Gene3D" id="2.30.110.10">
    <property type="entry name" value="Electron Transport, Fmn-binding Protein, Chain A"/>
    <property type="match status" value="1"/>
</dbReference>
<evidence type="ECO:0000256" key="1">
    <source>
        <dbReference type="ARBA" id="ARBA00023002"/>
    </source>
</evidence>
<dbReference type="NCBIfam" id="TIGR03666">
    <property type="entry name" value="Rv2061_F420"/>
    <property type="match status" value="1"/>
</dbReference>
<comment type="caution">
    <text evidence="2">The sequence shown here is derived from an EMBL/GenBank/DDBJ whole genome shotgun (WGS) entry which is preliminary data.</text>
</comment>
<dbReference type="InterPro" id="IPR019965">
    <property type="entry name" value="PPOX_F420-dep_Rv2061_put"/>
</dbReference>
<dbReference type="SUPFAM" id="SSF50475">
    <property type="entry name" value="FMN-binding split barrel"/>
    <property type="match status" value="1"/>
</dbReference>
<name>A0A645CD38_9ZZZZ</name>
<gene>
    <name evidence="2" type="ORF">SDC9_121812</name>
</gene>
<keyword evidence="1" id="KW-0560">Oxidoreductase</keyword>
<evidence type="ECO:0008006" key="3">
    <source>
        <dbReference type="Google" id="ProtNLM"/>
    </source>
</evidence>
<dbReference type="EMBL" id="VSSQ01026214">
    <property type="protein sequence ID" value="MPM74823.1"/>
    <property type="molecule type" value="Genomic_DNA"/>
</dbReference>
<dbReference type="AlphaFoldDB" id="A0A645CD38"/>
<dbReference type="GO" id="GO:0005829">
    <property type="term" value="C:cytosol"/>
    <property type="evidence" value="ECO:0007669"/>
    <property type="project" value="TreeGrafter"/>
</dbReference>
<sequence length="130" mass="14707">MSQSLSNSSIQDSLKYINVETYRRSGDGVQTPVWFVSSGGVYFILTRGDSGKVKRLHHNQAMKVAPCKMDGEVIGDWFEAEGTFVESEESVKAIKGLFDEKYGPLSRITNLFSRLQRKKRVFIKVTPKKL</sequence>
<dbReference type="GO" id="GO:0070967">
    <property type="term" value="F:coenzyme F420 binding"/>
    <property type="evidence" value="ECO:0007669"/>
    <property type="project" value="TreeGrafter"/>
</dbReference>
<evidence type="ECO:0000313" key="2">
    <source>
        <dbReference type="EMBL" id="MPM74823.1"/>
    </source>
</evidence>
<proteinExistence type="predicted"/>